<organism evidence="3 4">
    <name type="scientific">Naumovozyma castellii</name>
    <name type="common">Yeast</name>
    <name type="synonym">Saccharomyces castellii</name>
    <dbReference type="NCBI Taxonomy" id="27288"/>
    <lineage>
        <taxon>Eukaryota</taxon>
        <taxon>Fungi</taxon>
        <taxon>Dikarya</taxon>
        <taxon>Ascomycota</taxon>
        <taxon>Saccharomycotina</taxon>
        <taxon>Saccharomycetes</taxon>
        <taxon>Saccharomycetales</taxon>
        <taxon>Saccharomycetaceae</taxon>
        <taxon>Naumovozyma</taxon>
    </lineage>
</organism>
<dbReference type="OMA" id="QLWQDPE"/>
<dbReference type="PANTHER" id="PTHR47185:SF1">
    <property type="entry name" value="PX DOMAIN-CONTAINING PROTEIN YPR097W"/>
    <property type="match status" value="1"/>
</dbReference>
<dbReference type="Pfam" id="PF12828">
    <property type="entry name" value="PXB"/>
    <property type="match status" value="1"/>
</dbReference>
<dbReference type="Gene3D" id="3.30.1520.10">
    <property type="entry name" value="Phox-like domain"/>
    <property type="match status" value="1"/>
</dbReference>
<dbReference type="eggNOG" id="KOG2273">
    <property type="taxonomic scope" value="Eukaryota"/>
</dbReference>
<evidence type="ECO:0000256" key="1">
    <source>
        <dbReference type="SAM" id="MobiDB-lite"/>
    </source>
</evidence>
<reference evidence="3 4" key="1">
    <citation type="journal article" date="2011" name="Proc. Natl. Acad. Sci. U.S.A.">
        <title>Evolutionary erosion of yeast sex chromosomes by mating-type switching accidents.</title>
        <authorList>
            <person name="Gordon J.L."/>
            <person name="Armisen D."/>
            <person name="Proux-Wera E."/>
            <person name="Oheigeartaigh S.S."/>
            <person name="Byrne K.P."/>
            <person name="Wolfe K.H."/>
        </authorList>
    </citation>
    <scope>NUCLEOTIDE SEQUENCE [LARGE SCALE GENOMIC DNA]</scope>
    <source>
        <strain evidence="4">ATCC 76901 / BCRC 22586 / CBS 4309 / NBRC 1992 / NRRL Y-12630</strain>
    </source>
</reference>
<dbReference type="KEGG" id="ncs:NCAS_0A11380"/>
<dbReference type="SUPFAM" id="SSF64268">
    <property type="entry name" value="PX domain"/>
    <property type="match status" value="1"/>
</dbReference>
<dbReference type="EMBL" id="HE576752">
    <property type="protein sequence ID" value="CCC67696.1"/>
    <property type="molecule type" value="Genomic_DNA"/>
</dbReference>
<accession>G0V898</accession>
<dbReference type="GO" id="GO:0035091">
    <property type="term" value="F:phosphatidylinositol binding"/>
    <property type="evidence" value="ECO:0007669"/>
    <property type="project" value="EnsemblFungi"/>
</dbReference>
<dbReference type="PROSITE" id="PS50195">
    <property type="entry name" value="PX"/>
    <property type="match status" value="1"/>
</dbReference>
<dbReference type="Pfam" id="PF12825">
    <property type="entry name" value="DUF3818"/>
    <property type="match status" value="1"/>
</dbReference>
<feature type="region of interest" description="Disordered" evidence="1">
    <location>
        <begin position="361"/>
        <end position="398"/>
    </location>
</feature>
<dbReference type="RefSeq" id="XP_003674077.1">
    <property type="nucleotide sequence ID" value="XM_003674029.1"/>
</dbReference>
<dbReference type="STRING" id="1064592.G0V898"/>
<keyword evidence="4" id="KW-1185">Reference proteome</keyword>
<evidence type="ECO:0000313" key="4">
    <source>
        <dbReference type="Proteomes" id="UP000001640"/>
    </source>
</evidence>
<dbReference type="SMART" id="SM00312">
    <property type="entry name" value="PX"/>
    <property type="match status" value="1"/>
</dbReference>
<dbReference type="InterPro" id="IPR047168">
    <property type="entry name" value="LEC1-like"/>
</dbReference>
<sequence>MSKDTSFSLSAIEEHYLKRELLKYQFYQELEQFNDKNALRHFGYPFTNEDPKQARNSKSAEGDSNKLTELIRLDAEQTDFPMSSYILRNFVMTFPLLSKNMAVDESFWQNKVQVFFEHFMGLGFSESYDREEMTKRKKISTKLTKIILLLFNSGIGSLTEKIYYTNDKFILEKENARQRSNIEAFALPTKETLQYLVTNETVFINDWDINVVAVVKESELFNKDKRTPISSTPSSSKVTSSYAYYANKSMKGISSTSKWMKNNLVMPTSPTALFSKLSMGTSKGNGSLSEDAIPTNSRYFLLKIKHKSNPDKVIYTAKSYQHFKHLSYSLKKEYPAKKLPRLPHKTKKSISVVTQPELVTTEQRPITPKDNIIASFDHDDTPSQTSSEASSSISLPDRVQKSNSNLINKLDLDADTSDTLFDELSVEEADDTDELNFEEFKDAVDSKTNKLSSERMRTSLRQYLRTLCKDNEISSSSTLSKFFTKSKLDQAFFSPDVKRDIRNRQLVDITNLENQLKFQKVALEKALVLQESMNVIKESLLKDENFLKDLLNEIKLKTRISELSPMLQDFVDWCKIYLSSIIYQMFLGNDNSYGFYTQIRRLHKLMPYAIMGQIMRITNPMAIMKGMMDLFMAQPFGGQSLLQKMFSTILTDDLKNQKSIIKTLEVKLLNSDEAKCSTEIIKCLRDVIYNETQKNVDMKKIHSEAESMNLPIVVVVLMNCSSLKLISKNALSEVLESYAEWKLDTVDNDNASLDDATSIEEENRLGTYFAHVKELLRLYIKERDKRLMRQLWQDPELSRLLKATITLIYEPMVRIFKVARVDIALKNFEKFMTDLIKLIDDIINGQLGTTTGFNIVDSINNLVTKHQDSFFEFVHDVYVHDTEGIFEGFITWISHIINFLQRSKYGSDEQRIDFNELLKKTDGVDNKLLQDQLDTFIRKKLEARKLYKKLVDAKVKHEDEISKKNTSKTMAKKWKDVGNLVLSSNTMTAGIGDGDLVDLDLDLGDYDFLQKDIDIELEKKYKDLLSEEIDESEIEKLGSKTFVETLRKALE</sequence>
<name>G0V898_NAUCA</name>
<feature type="compositionally biased region" description="Low complexity" evidence="1">
    <location>
        <begin position="383"/>
        <end position="394"/>
    </location>
</feature>
<dbReference type="InterPro" id="IPR036871">
    <property type="entry name" value="PX_dom_sf"/>
</dbReference>
<protein>
    <recommendedName>
        <fullName evidence="2">PX domain-containing protein</fullName>
    </recommendedName>
</protein>
<dbReference type="AlphaFoldDB" id="G0V898"/>
<reference key="2">
    <citation type="submission" date="2011-08" db="EMBL/GenBank/DDBJ databases">
        <title>Genome sequence of Naumovozyma castellii.</title>
        <authorList>
            <person name="Gordon J.L."/>
            <person name="Armisen D."/>
            <person name="Proux-Wera E."/>
            <person name="OhEigeartaigh S.S."/>
            <person name="Byrne K.P."/>
            <person name="Wolfe K.H."/>
        </authorList>
    </citation>
    <scope>NUCLEOTIDE SEQUENCE</scope>
    <source>
        <strain>Type strain:CBS 4309</strain>
    </source>
</reference>
<gene>
    <name evidence="3" type="primary">NCAS0A11380</name>
    <name evidence="3" type="ordered locus">NCAS_0A11380</name>
</gene>
<evidence type="ECO:0000313" key="3">
    <source>
        <dbReference type="EMBL" id="CCC67696.1"/>
    </source>
</evidence>
<dbReference type="Proteomes" id="UP000001640">
    <property type="component" value="Chromosome 1"/>
</dbReference>
<dbReference type="OrthoDB" id="2117459at2759"/>
<feature type="domain" description="PX" evidence="2">
    <location>
        <begin position="278"/>
        <end position="490"/>
    </location>
</feature>
<dbReference type="InParanoid" id="G0V898"/>
<dbReference type="InterPro" id="IPR024554">
    <property type="entry name" value="LEC1-like_C"/>
</dbReference>
<dbReference type="GeneID" id="96901175"/>
<dbReference type="InterPro" id="IPR001683">
    <property type="entry name" value="PX_dom"/>
</dbReference>
<evidence type="ECO:0000259" key="2">
    <source>
        <dbReference type="PROSITE" id="PS50195"/>
    </source>
</evidence>
<dbReference type="PANTHER" id="PTHR47185">
    <property type="entry name" value="PX DOMAIN-CONTAINING PROTEIN YPR097W"/>
    <property type="match status" value="1"/>
</dbReference>
<dbReference type="InterPro" id="IPR024555">
    <property type="entry name" value="PX-associated"/>
</dbReference>
<dbReference type="FunCoup" id="G0V898">
    <property type="interactions" value="37"/>
</dbReference>
<dbReference type="HOGENOM" id="CLU_007739_1_0_1"/>
<proteinExistence type="predicted"/>